<sequence>MNSDNSDDGLVTLKKKKVSTWRKQSFTTAWLQLPEFSSINYLLANDIKIQCAEDLKNNLLLVDESTDLNNDKNLCILVRYYKNSKCITHLLDLVNMLADSSTALKAHNLNNPNIFVLGCICYSVYLIASHAADELRKNVESLMHSLYSYFSRSPKRQEEILLEEIQSIKKEKHRMINPNKTRWLALRKSVNRILKQWILFCSKHFYWLVLKTKMADLENNPCIKAYFEFMQYVLLYMHTLDTLFQSEKYLISNLYTENVRFLRLLCSNFIKFNYLTQEYIANLNLNNPNILLPNENINIAMQCRDIKTKKHNRLSTKTICSLLRIKMQMENLKVNATNYPLREELFKKYNLSYYY</sequence>
<dbReference type="EMBL" id="KQ981427">
    <property type="protein sequence ID" value="KYN41778.1"/>
    <property type="molecule type" value="Genomic_DNA"/>
</dbReference>
<evidence type="ECO:0000313" key="1">
    <source>
        <dbReference type="EMBL" id="KYN41778.1"/>
    </source>
</evidence>
<reference evidence="1 2" key="1">
    <citation type="submission" date="2016-03" db="EMBL/GenBank/DDBJ databases">
        <title>Trachymyrmex septentrionalis WGS genome.</title>
        <authorList>
            <person name="Nygaard S."/>
            <person name="Hu H."/>
            <person name="Boomsma J."/>
            <person name="Zhang G."/>
        </authorList>
    </citation>
    <scope>NUCLEOTIDE SEQUENCE [LARGE SCALE GENOMIC DNA]</scope>
    <source>
        <strain evidence="1">Tsep2-gDNA-1</strain>
        <tissue evidence="1">Whole body</tissue>
    </source>
</reference>
<keyword evidence="2" id="KW-1185">Reference proteome</keyword>
<dbReference type="PANTHER" id="PTHR37162:SF1">
    <property type="entry name" value="BED-TYPE DOMAIN-CONTAINING PROTEIN"/>
    <property type="match status" value="1"/>
</dbReference>
<gene>
    <name evidence="1" type="ORF">ALC56_03831</name>
</gene>
<evidence type="ECO:0008006" key="3">
    <source>
        <dbReference type="Google" id="ProtNLM"/>
    </source>
</evidence>
<evidence type="ECO:0000313" key="2">
    <source>
        <dbReference type="Proteomes" id="UP000078541"/>
    </source>
</evidence>
<accession>A0A151JZ42</accession>
<protein>
    <recommendedName>
        <fullName evidence="3">DUF4371 domain-containing protein</fullName>
    </recommendedName>
</protein>
<proteinExistence type="predicted"/>
<dbReference type="PANTHER" id="PTHR37162">
    <property type="entry name" value="HAT FAMILY DIMERISATION DOMAINCONTAINING PROTEIN-RELATED"/>
    <property type="match status" value="1"/>
</dbReference>
<name>A0A151JZ42_9HYME</name>
<dbReference type="Proteomes" id="UP000078541">
    <property type="component" value="Unassembled WGS sequence"/>
</dbReference>
<dbReference type="AlphaFoldDB" id="A0A151JZ42"/>
<organism evidence="1 2">
    <name type="scientific">Trachymyrmex septentrionalis</name>
    <dbReference type="NCBI Taxonomy" id="34720"/>
    <lineage>
        <taxon>Eukaryota</taxon>
        <taxon>Metazoa</taxon>
        <taxon>Ecdysozoa</taxon>
        <taxon>Arthropoda</taxon>
        <taxon>Hexapoda</taxon>
        <taxon>Insecta</taxon>
        <taxon>Pterygota</taxon>
        <taxon>Neoptera</taxon>
        <taxon>Endopterygota</taxon>
        <taxon>Hymenoptera</taxon>
        <taxon>Apocrita</taxon>
        <taxon>Aculeata</taxon>
        <taxon>Formicoidea</taxon>
        <taxon>Formicidae</taxon>
        <taxon>Myrmicinae</taxon>
        <taxon>Trachymyrmex</taxon>
    </lineage>
</organism>